<evidence type="ECO:0000313" key="1">
    <source>
        <dbReference type="EMBL" id="CAF2320143.1"/>
    </source>
</evidence>
<accession>A0A817B9B2</accession>
<feature type="non-terminal residue" evidence="1">
    <location>
        <position position="1"/>
    </location>
</feature>
<dbReference type="AlphaFoldDB" id="A0A817B9B2"/>
<organism evidence="1">
    <name type="scientific">Brassica napus</name>
    <name type="common">Rape</name>
    <dbReference type="NCBI Taxonomy" id="3708"/>
    <lineage>
        <taxon>Eukaryota</taxon>
        <taxon>Viridiplantae</taxon>
        <taxon>Streptophyta</taxon>
        <taxon>Embryophyta</taxon>
        <taxon>Tracheophyta</taxon>
        <taxon>Spermatophyta</taxon>
        <taxon>Magnoliopsida</taxon>
        <taxon>eudicotyledons</taxon>
        <taxon>Gunneridae</taxon>
        <taxon>Pentapetalae</taxon>
        <taxon>rosids</taxon>
        <taxon>malvids</taxon>
        <taxon>Brassicales</taxon>
        <taxon>Brassicaceae</taxon>
        <taxon>Brassiceae</taxon>
        <taxon>Brassica</taxon>
    </lineage>
</organism>
<reference evidence="1" key="1">
    <citation type="submission" date="2021-01" db="EMBL/GenBank/DDBJ databases">
        <authorList>
            <consortium name="Genoscope - CEA"/>
            <person name="William W."/>
        </authorList>
    </citation>
    <scope>NUCLEOTIDE SEQUENCE</scope>
</reference>
<dbReference type="EMBL" id="HG994364">
    <property type="protein sequence ID" value="CAF2320143.1"/>
    <property type="molecule type" value="Genomic_DNA"/>
</dbReference>
<dbReference type="Proteomes" id="UP001295469">
    <property type="component" value="Chromosome A10"/>
</dbReference>
<name>A0A817B9B2_BRANA</name>
<proteinExistence type="predicted"/>
<gene>
    <name evidence="1" type="ORF">DARMORV10_A10P08200.1</name>
</gene>
<sequence length="64" mass="7394">LAGFTAVLNQSCAHPYHWSIVQRLCGEVYKEDSWSVMIQESINYMQTLLRVSRTVKLSRYISAN</sequence>
<protein>
    <submittedName>
        <fullName evidence="1">(rape) hypothetical protein</fullName>
    </submittedName>
</protein>